<gene>
    <name evidence="2" type="primary">RvY_11498-1</name>
    <name evidence="2" type="synonym">RvY_11498.1</name>
    <name evidence="2" type="ORF">RvY_11498</name>
</gene>
<dbReference type="EMBL" id="BDGG01000006">
    <property type="protein sequence ID" value="GAV00684.1"/>
    <property type="molecule type" value="Genomic_DNA"/>
</dbReference>
<keyword evidence="1" id="KW-1133">Transmembrane helix</keyword>
<keyword evidence="1" id="KW-0472">Membrane</keyword>
<dbReference type="SUPFAM" id="SSF81321">
    <property type="entry name" value="Family A G protein-coupled receptor-like"/>
    <property type="match status" value="1"/>
</dbReference>
<feature type="transmembrane region" description="Helical" evidence="1">
    <location>
        <begin position="88"/>
        <end position="110"/>
    </location>
</feature>
<evidence type="ECO:0000256" key="1">
    <source>
        <dbReference type="SAM" id="Phobius"/>
    </source>
</evidence>
<sequence>MEVSTIFPQYGTGGTSIGITNEATRASRATRSTTGKVRQKRRRPFCGQRFLVLTLMTTCVLLFHTPQQVYVTWWFITQIDIPSVLAPFNLMLAVPSVMDPILFTMTLTDVRRAMLKFFRRSA</sequence>
<keyword evidence="1" id="KW-0812">Transmembrane</keyword>
<dbReference type="Gene3D" id="1.20.1070.10">
    <property type="entry name" value="Rhodopsin 7-helix transmembrane proteins"/>
    <property type="match status" value="1"/>
</dbReference>
<name>A0A1D1VP30_RAMVA</name>
<keyword evidence="3" id="KW-1185">Reference proteome</keyword>
<reference evidence="2 3" key="1">
    <citation type="journal article" date="2016" name="Nat. Commun.">
        <title>Extremotolerant tardigrade genome and improved radiotolerance of human cultured cells by tardigrade-unique protein.</title>
        <authorList>
            <person name="Hashimoto T."/>
            <person name="Horikawa D.D."/>
            <person name="Saito Y."/>
            <person name="Kuwahara H."/>
            <person name="Kozuka-Hata H."/>
            <person name="Shin-I T."/>
            <person name="Minakuchi Y."/>
            <person name="Ohishi K."/>
            <person name="Motoyama A."/>
            <person name="Aizu T."/>
            <person name="Enomoto A."/>
            <person name="Kondo K."/>
            <person name="Tanaka S."/>
            <person name="Hara Y."/>
            <person name="Koshikawa S."/>
            <person name="Sagara H."/>
            <person name="Miura T."/>
            <person name="Yokobori S."/>
            <person name="Miyagawa K."/>
            <person name="Suzuki Y."/>
            <person name="Kubo T."/>
            <person name="Oyama M."/>
            <person name="Kohara Y."/>
            <person name="Fujiyama A."/>
            <person name="Arakawa K."/>
            <person name="Katayama T."/>
            <person name="Toyoda A."/>
            <person name="Kunieda T."/>
        </authorList>
    </citation>
    <scope>NUCLEOTIDE SEQUENCE [LARGE SCALE GENOMIC DNA]</scope>
    <source>
        <strain evidence="2 3">YOKOZUNA-1</strain>
    </source>
</reference>
<comment type="caution">
    <text evidence="2">The sequence shown here is derived from an EMBL/GenBank/DDBJ whole genome shotgun (WGS) entry which is preliminary data.</text>
</comment>
<evidence type="ECO:0000313" key="2">
    <source>
        <dbReference type="EMBL" id="GAV00684.1"/>
    </source>
</evidence>
<organism evidence="2 3">
    <name type="scientific">Ramazzottius varieornatus</name>
    <name type="common">Water bear</name>
    <name type="synonym">Tardigrade</name>
    <dbReference type="NCBI Taxonomy" id="947166"/>
    <lineage>
        <taxon>Eukaryota</taxon>
        <taxon>Metazoa</taxon>
        <taxon>Ecdysozoa</taxon>
        <taxon>Tardigrada</taxon>
        <taxon>Eutardigrada</taxon>
        <taxon>Parachela</taxon>
        <taxon>Hypsibioidea</taxon>
        <taxon>Ramazzottiidae</taxon>
        <taxon>Ramazzottius</taxon>
    </lineage>
</organism>
<accession>A0A1D1VP30</accession>
<protein>
    <submittedName>
        <fullName evidence="2">Uncharacterized protein</fullName>
    </submittedName>
</protein>
<dbReference type="Proteomes" id="UP000186922">
    <property type="component" value="Unassembled WGS sequence"/>
</dbReference>
<feature type="transmembrane region" description="Helical" evidence="1">
    <location>
        <begin position="50"/>
        <end position="76"/>
    </location>
</feature>
<evidence type="ECO:0000313" key="3">
    <source>
        <dbReference type="Proteomes" id="UP000186922"/>
    </source>
</evidence>
<dbReference type="AlphaFoldDB" id="A0A1D1VP30"/>
<proteinExistence type="predicted"/>